<name>A0A803JWU2_XENTR</name>
<evidence type="ECO:0000256" key="8">
    <source>
        <dbReference type="ARBA" id="ARBA00022792"/>
    </source>
</evidence>
<dbReference type="Ensembl" id="ENSXETT00000111601">
    <property type="protein sequence ID" value="ENSXETP00000112498"/>
    <property type="gene ID" value="ENSXETG00000043524"/>
</dbReference>
<evidence type="ECO:0000256" key="14">
    <source>
        <dbReference type="ARBA" id="ARBA00023310"/>
    </source>
</evidence>
<reference evidence="20" key="1">
    <citation type="journal article" date="2010" name="Science">
        <title>The genome of the Western clawed frog Xenopus tropicalis.</title>
        <authorList>
            <person name="Hellsten U."/>
            <person name="Harland R.M."/>
            <person name="Gilchrist M.J."/>
            <person name="Hendrix D."/>
            <person name="Jurka J."/>
            <person name="Kapitonov V."/>
            <person name="Ovcharenko I."/>
            <person name="Putnam N.H."/>
            <person name="Shu S."/>
            <person name="Taher L."/>
            <person name="Blitz I.L."/>
            <person name="Blumberg B."/>
            <person name="Dichmann D.S."/>
            <person name="Dubchak I."/>
            <person name="Amaya E."/>
            <person name="Detter J.C."/>
            <person name="Fletcher R."/>
            <person name="Gerhard D.S."/>
            <person name="Goodstein D."/>
            <person name="Graves T."/>
            <person name="Grigoriev I.V."/>
            <person name="Grimwood J."/>
            <person name="Kawashima T."/>
            <person name="Lindquist E."/>
            <person name="Lucas S.M."/>
            <person name="Mead P.E."/>
            <person name="Mitros T."/>
            <person name="Ogino H."/>
            <person name="Ohta Y."/>
            <person name="Poliakov A.V."/>
            <person name="Pollet N."/>
            <person name="Robert J."/>
            <person name="Salamov A."/>
            <person name="Sater A.K."/>
            <person name="Schmutz J."/>
            <person name="Terry A."/>
            <person name="Vize P.D."/>
            <person name="Warren W.C."/>
            <person name="Wells D."/>
            <person name="Wills A."/>
            <person name="Wilson R.K."/>
            <person name="Zimmerman L.B."/>
            <person name="Zorn A.M."/>
            <person name="Grainger R."/>
            <person name="Grammer T."/>
            <person name="Khokha M.K."/>
            <person name="Richardson P.M."/>
            <person name="Rokhsar D.S."/>
        </authorList>
    </citation>
    <scope>NUCLEOTIDE SEQUENCE [LARGE SCALE GENOMIC DNA]</scope>
    <source>
        <strain evidence="20">Nigerian</strain>
    </source>
</reference>
<sequence>MCQNSVWFYVRSLQFTEAEVTLETPRLSFSFPSCLHSPSHLVTSRRCSACDISVIKMADKPVPLAERRLMDIKLGQLPNWLSTRDFTPNGIIASLRKGESLLTQGFLPKQGCRRHNSYFNKYINVKKGGIGGVAMLLAGYVVLSYVWEYDHIKHDRWRKYH</sequence>
<evidence type="ECO:0000256" key="18">
    <source>
        <dbReference type="ARBA" id="ARBA00070733"/>
    </source>
</evidence>
<evidence type="ECO:0000256" key="6">
    <source>
        <dbReference type="ARBA" id="ARBA00022692"/>
    </source>
</evidence>
<dbReference type="GO" id="GO:1902600">
    <property type="term" value="P:proton transmembrane transport"/>
    <property type="evidence" value="ECO:0007669"/>
    <property type="project" value="UniProtKB-KW"/>
</dbReference>
<comment type="function">
    <text evidence="16">Subunit f, of the mitochondrial membrane ATP synthase complex (F(1)F(0) ATP synthase or Complex V) that produces ATP from ADP in the presence of a proton gradient across the membrane which is generated by electron transport complexes of the respiratory chain. ATP synthase complex consist of a soluble F(1) head domain - the catalytic core - and a membrane F(1) domain - the membrane proton channel. These two domains are linked by a central stalk rotating inside the F(1) region and a stationary peripheral stalk. During catalysis, ATP synthesis in the catalytic domain of F(1) is coupled via a rotary mechanism of the central stalk subunits to proton translocation. In vivo, can only synthesize ATP although its ATP hydrolase activity can be activated artificially in vitro. Part of the complex F(0) domain.</text>
</comment>
<organism evidence="20">
    <name type="scientific">Xenopus tropicalis</name>
    <name type="common">Western clawed frog</name>
    <name type="synonym">Silurana tropicalis</name>
    <dbReference type="NCBI Taxonomy" id="8364"/>
    <lineage>
        <taxon>Eukaryota</taxon>
        <taxon>Metazoa</taxon>
        <taxon>Chordata</taxon>
        <taxon>Craniata</taxon>
        <taxon>Vertebrata</taxon>
        <taxon>Euteleostomi</taxon>
        <taxon>Amphibia</taxon>
        <taxon>Batrachia</taxon>
        <taxon>Anura</taxon>
        <taxon>Pipoidea</taxon>
        <taxon>Pipidae</taxon>
        <taxon>Xenopodinae</taxon>
        <taxon>Xenopus</taxon>
        <taxon>Silurana</taxon>
    </lineage>
</organism>
<evidence type="ECO:0000256" key="9">
    <source>
        <dbReference type="ARBA" id="ARBA00022989"/>
    </source>
</evidence>
<dbReference type="PANTHER" id="PTHR13080:SF16">
    <property type="entry name" value="ATP SYNTHASE SUBUNIT F, MITOCHONDRIAL"/>
    <property type="match status" value="1"/>
</dbReference>
<dbReference type="GeneTree" id="ENSGT00940000165557"/>
<keyword evidence="8" id="KW-0999">Mitochondrion inner membrane</keyword>
<keyword evidence="12" id="KW-0496">Mitochondrion</keyword>
<evidence type="ECO:0000256" key="11">
    <source>
        <dbReference type="ARBA" id="ARBA00023065"/>
    </source>
</evidence>
<protein>
    <recommendedName>
        <fullName evidence="18">ATP synthase F(0) complex subunit f, mitochondrial</fullName>
    </recommendedName>
    <alternativeName>
        <fullName evidence="15">ATP synthase membrane subunit f</fullName>
    </alternativeName>
</protein>
<keyword evidence="11" id="KW-0406">Ion transport</keyword>
<evidence type="ECO:0000256" key="7">
    <source>
        <dbReference type="ARBA" id="ARBA00022781"/>
    </source>
</evidence>
<dbReference type="AlphaFoldDB" id="A0A803JWU2"/>
<dbReference type="InterPro" id="IPR019344">
    <property type="entry name" value="F1F0-ATPsyn_F_prd"/>
</dbReference>
<evidence type="ECO:0000256" key="16">
    <source>
        <dbReference type="ARBA" id="ARBA00054012"/>
    </source>
</evidence>
<keyword evidence="6 19" id="KW-0812">Transmembrane</keyword>
<comment type="similarity">
    <text evidence="2">Belongs to the ATPase F chain family.</text>
</comment>
<evidence type="ECO:0000256" key="4">
    <source>
        <dbReference type="ARBA" id="ARBA00022547"/>
    </source>
</evidence>
<evidence type="ECO:0000256" key="3">
    <source>
        <dbReference type="ARBA" id="ARBA00022448"/>
    </source>
</evidence>
<evidence type="ECO:0000256" key="19">
    <source>
        <dbReference type="SAM" id="Phobius"/>
    </source>
</evidence>
<reference evidence="20" key="2">
    <citation type="submission" date="2021-03" db="UniProtKB">
        <authorList>
            <consortium name="Ensembl"/>
        </authorList>
    </citation>
    <scope>IDENTIFICATION</scope>
</reference>
<evidence type="ECO:0000256" key="17">
    <source>
        <dbReference type="ARBA" id="ARBA00064647"/>
    </source>
</evidence>
<evidence type="ECO:0000313" key="20">
    <source>
        <dbReference type="Ensembl" id="ENSXETP00000112498"/>
    </source>
</evidence>
<keyword evidence="9 19" id="KW-1133">Transmembrane helix</keyword>
<keyword evidence="14" id="KW-0066">ATP synthesis</keyword>
<feature type="transmembrane region" description="Helical" evidence="19">
    <location>
        <begin position="128"/>
        <end position="147"/>
    </location>
</feature>
<keyword evidence="7" id="KW-0375">Hydrogen ion transport</keyword>
<evidence type="ECO:0000256" key="5">
    <source>
        <dbReference type="ARBA" id="ARBA00022553"/>
    </source>
</evidence>
<evidence type="ECO:0000256" key="10">
    <source>
        <dbReference type="ARBA" id="ARBA00022990"/>
    </source>
</evidence>
<gene>
    <name evidence="20" type="primary">atp5mf</name>
</gene>
<accession>A0A803JWU2</accession>
<keyword evidence="10" id="KW-0007">Acetylation</keyword>
<keyword evidence="13 19" id="KW-0472">Membrane</keyword>
<proteinExistence type="inferred from homology"/>
<dbReference type="GO" id="GO:0045259">
    <property type="term" value="C:proton-transporting ATP synthase complex"/>
    <property type="evidence" value="ECO:0007669"/>
    <property type="project" value="UniProtKB-KW"/>
</dbReference>
<evidence type="ECO:0000256" key="15">
    <source>
        <dbReference type="ARBA" id="ARBA00032201"/>
    </source>
</evidence>
<dbReference type="GO" id="GO:0006754">
    <property type="term" value="P:ATP biosynthetic process"/>
    <property type="evidence" value="ECO:0007669"/>
    <property type="project" value="UniProtKB-KW"/>
</dbReference>
<keyword evidence="5" id="KW-0597">Phosphoprotein</keyword>
<keyword evidence="3" id="KW-0813">Transport</keyword>
<evidence type="ECO:0000256" key="2">
    <source>
        <dbReference type="ARBA" id="ARBA00005895"/>
    </source>
</evidence>
<comment type="subunit">
    <text evidence="17">Component of the ATP synthase complex composed at least of ATP5F1A/subunit alpha, ATP5F1B/subunit beta, ATP5MC1/subunit c (homooctomer), MT-ATP6/subunit a, MT-ATP8/subunit 8, ATP5ME/subunit e, ATP5MF/subunit f, ATP5MG/subunit g, ATP5MK/subunit k, ATP5MJ/subunit j, ATP5F1C/subunit gamma, ATP5F1D/subunit delta, ATP5F1E/subunit epsilon, ATP5PF/subunit F6, ATP5PB/subunit b, ATP5PD/subunit d, ATP5PO/subunit OSCP. ATP synthase complex consists of a soluble F(1) head domain (subunits alpha(3) and beta(3)) - the catalytic core - and a membrane F(0) domain - the membrane proton channel (subunits c, a, 8, e, f, g, k and j). These two domains are linked by a central stalk (subunits gamma, delta, and epsilon) rotating inside the F1 region and a stationary peripheral stalk (subunits F6, b, d, and OSCP).</text>
</comment>
<comment type="subcellular location">
    <subcellularLocation>
        <location evidence="1">Mitochondrion inner membrane</location>
        <topology evidence="1">Single-pass membrane protein</topology>
    </subcellularLocation>
</comment>
<dbReference type="PANTHER" id="PTHR13080">
    <property type="entry name" value="ATP SYNTHASE F CHAIN, MITOCHONDRIAL-RELATED"/>
    <property type="match status" value="1"/>
</dbReference>
<evidence type="ECO:0000256" key="1">
    <source>
        <dbReference type="ARBA" id="ARBA00004434"/>
    </source>
</evidence>
<evidence type="ECO:0000256" key="12">
    <source>
        <dbReference type="ARBA" id="ARBA00023128"/>
    </source>
</evidence>
<keyword evidence="4" id="KW-0138">CF(0)</keyword>
<dbReference type="GO" id="GO:0005743">
    <property type="term" value="C:mitochondrial inner membrane"/>
    <property type="evidence" value="ECO:0007669"/>
    <property type="project" value="UniProtKB-SubCell"/>
</dbReference>
<evidence type="ECO:0000256" key="13">
    <source>
        <dbReference type="ARBA" id="ARBA00023136"/>
    </source>
</evidence>